<keyword evidence="1" id="KW-0812">Transmembrane</keyword>
<dbReference type="Pfam" id="PF04306">
    <property type="entry name" value="DUF456"/>
    <property type="match status" value="1"/>
</dbReference>
<feature type="transmembrane region" description="Helical" evidence="1">
    <location>
        <begin position="7"/>
        <end position="40"/>
    </location>
</feature>
<proteinExistence type="predicted"/>
<evidence type="ECO:0008006" key="3">
    <source>
        <dbReference type="Google" id="ProtNLM"/>
    </source>
</evidence>
<reference evidence="2" key="1">
    <citation type="submission" date="2018-05" db="EMBL/GenBank/DDBJ databases">
        <authorList>
            <person name="Lanie J.A."/>
            <person name="Ng W.-L."/>
            <person name="Kazmierczak K.M."/>
            <person name="Andrzejewski T.M."/>
            <person name="Davidsen T.M."/>
            <person name="Wayne K.J."/>
            <person name="Tettelin H."/>
            <person name="Glass J.I."/>
            <person name="Rusch D."/>
            <person name="Podicherti R."/>
            <person name="Tsui H.-C.T."/>
            <person name="Winkler M.E."/>
        </authorList>
    </citation>
    <scope>NUCLEOTIDE SEQUENCE</scope>
</reference>
<gene>
    <name evidence="2" type="ORF">METZ01_LOCUS94487</name>
</gene>
<evidence type="ECO:0000256" key="1">
    <source>
        <dbReference type="SAM" id="Phobius"/>
    </source>
</evidence>
<feature type="transmembrane region" description="Helical" evidence="1">
    <location>
        <begin position="83"/>
        <end position="112"/>
    </location>
</feature>
<organism evidence="2">
    <name type="scientific">marine metagenome</name>
    <dbReference type="NCBI Taxonomy" id="408172"/>
    <lineage>
        <taxon>unclassified sequences</taxon>
        <taxon>metagenomes</taxon>
        <taxon>ecological metagenomes</taxon>
    </lineage>
</organism>
<keyword evidence="1" id="KW-0472">Membrane</keyword>
<dbReference type="InterPro" id="IPR007403">
    <property type="entry name" value="DUF456"/>
</dbReference>
<protein>
    <recommendedName>
        <fullName evidence="3">DUF456 domain-containing protein</fullName>
    </recommendedName>
</protein>
<keyword evidence="1" id="KW-1133">Transmembrane helix</keyword>
<evidence type="ECO:0000313" key="2">
    <source>
        <dbReference type="EMBL" id="SVA41633.1"/>
    </source>
</evidence>
<dbReference type="EMBL" id="UINC01009277">
    <property type="protein sequence ID" value="SVA41633.1"/>
    <property type="molecule type" value="Genomic_DNA"/>
</dbReference>
<name>A0A381VQ27_9ZZZZ</name>
<accession>A0A381VQ27</accession>
<feature type="transmembrane region" description="Helical" evidence="1">
    <location>
        <begin position="46"/>
        <end position="71"/>
    </location>
</feature>
<dbReference type="AlphaFoldDB" id="A0A381VQ27"/>
<sequence>MSVITIVGITLGVLIAVCITWLGFPGTFLIAIVSLIWGWMTGFHSITVGVILALFGVSILLEIMELVLGGLAAQYYGASKRSAVCAIIGGIFGTFIGAGVLFLIGAFVGLLAGSYLGAFLSEAVSGKSISESSQVALGTVLGNVAGKGLKSTAVIFMGIWIGTLVTP</sequence>